<dbReference type="EMBL" id="UINC01104348">
    <property type="protein sequence ID" value="SVC67423.1"/>
    <property type="molecule type" value="Genomic_DNA"/>
</dbReference>
<dbReference type="AlphaFoldDB" id="A0A382P232"/>
<evidence type="ECO:0000313" key="1">
    <source>
        <dbReference type="EMBL" id="SVC67423.1"/>
    </source>
</evidence>
<sequence>MEPFWEKMDFLTTSKILGIALSIDSLIFTPAAKGWPPPPKVFAI</sequence>
<reference evidence="1" key="1">
    <citation type="submission" date="2018-05" db="EMBL/GenBank/DDBJ databases">
        <authorList>
            <person name="Lanie J.A."/>
            <person name="Ng W.-L."/>
            <person name="Kazmierczak K.M."/>
            <person name="Andrzejewski T.M."/>
            <person name="Davidsen T.M."/>
            <person name="Wayne K.J."/>
            <person name="Tettelin H."/>
            <person name="Glass J.I."/>
            <person name="Rusch D."/>
            <person name="Podicherti R."/>
            <person name="Tsui H.-C.T."/>
            <person name="Winkler M.E."/>
        </authorList>
    </citation>
    <scope>NUCLEOTIDE SEQUENCE</scope>
</reference>
<organism evidence="1">
    <name type="scientific">marine metagenome</name>
    <dbReference type="NCBI Taxonomy" id="408172"/>
    <lineage>
        <taxon>unclassified sequences</taxon>
        <taxon>metagenomes</taxon>
        <taxon>ecological metagenomes</taxon>
    </lineage>
</organism>
<protein>
    <submittedName>
        <fullName evidence="1">Uncharacterized protein</fullName>
    </submittedName>
</protein>
<proteinExistence type="predicted"/>
<gene>
    <name evidence="1" type="ORF">METZ01_LOCUS320277</name>
</gene>
<name>A0A382P232_9ZZZZ</name>
<accession>A0A382P232</accession>
<feature type="non-terminal residue" evidence="1">
    <location>
        <position position="44"/>
    </location>
</feature>